<dbReference type="Pfam" id="PF00653">
    <property type="entry name" value="BIR"/>
    <property type="match status" value="2"/>
</dbReference>
<dbReference type="SUPFAM" id="SSF57924">
    <property type="entry name" value="Inhibitor of apoptosis (IAP) repeat"/>
    <property type="match status" value="2"/>
</dbReference>
<dbReference type="InterPro" id="IPR001370">
    <property type="entry name" value="BIR_rpt"/>
</dbReference>
<keyword evidence="1" id="KW-0479">Metal-binding</keyword>
<feature type="compositionally biased region" description="Polar residues" evidence="4">
    <location>
        <begin position="682"/>
        <end position="703"/>
    </location>
</feature>
<feature type="compositionally biased region" description="Polar residues" evidence="4">
    <location>
        <begin position="770"/>
        <end position="789"/>
    </location>
</feature>
<dbReference type="Gene3D" id="1.10.1170.10">
    <property type="entry name" value="Inhibitor Of Apoptosis Protein (2mihbC-IAP-1), Chain A"/>
    <property type="match status" value="2"/>
</dbReference>
<proteinExistence type="predicted"/>
<dbReference type="AlphaFoldDB" id="A0ABD3VQL3"/>
<dbReference type="InterPro" id="IPR013083">
    <property type="entry name" value="Znf_RING/FYVE/PHD"/>
</dbReference>
<feature type="region of interest" description="Disordered" evidence="4">
    <location>
        <begin position="715"/>
        <end position="789"/>
    </location>
</feature>
<gene>
    <name evidence="5" type="ORF">ACJMK2_005197</name>
</gene>
<feature type="region of interest" description="Disordered" evidence="4">
    <location>
        <begin position="655"/>
        <end position="703"/>
    </location>
</feature>
<feature type="compositionally biased region" description="Polar residues" evidence="4">
    <location>
        <begin position="887"/>
        <end position="918"/>
    </location>
</feature>
<evidence type="ECO:0000256" key="3">
    <source>
        <dbReference type="ARBA" id="ARBA00022833"/>
    </source>
</evidence>
<feature type="region of interest" description="Disordered" evidence="4">
    <location>
        <begin position="616"/>
        <end position="635"/>
    </location>
</feature>
<evidence type="ECO:0000313" key="6">
    <source>
        <dbReference type="Proteomes" id="UP001634394"/>
    </source>
</evidence>
<feature type="compositionally biased region" description="Polar residues" evidence="4">
    <location>
        <begin position="625"/>
        <end position="635"/>
    </location>
</feature>
<sequence length="1067" mass="119800">MCRMTKKHSAVICNMVDLKHQLDILDVLKQIKTSLIVHSKYRLDMVLLLLIECWLHCSKTDKPRSEVNKKDVKHLDQLTNIVHEERAKHIRVENVSDAIEGIIVGDVPEVSYRQSTVFHKNGETSSPGKELDHPLVVDSSSVTTTSSVSKENLHDFTDRTISTFGEQDIRGVSIDLDRNDGVPLQEVKSTNIACEAYDFSTFNTSLDLSDFDEDEFDGIISKDLASIENVNAQEFSDIQLSPGCIQVSEETDDPIMFNIHFDEPRQGWNEQHNFLRELDCHDDYCADECRGETKDDEKISETKLDSGLGDSIKTISVDCSSVSVLPYDKSEGYCASWIILDDASSKGKNENLSNEGTHILSTPEDKILTLFNTPNVSLWSYTNVTFCRNFKKETKWMVFRRRRSNDSFFGYESYHSDEQSINDSSFSPLCKFRLKIRHAGDSDGNTSDCDKCNYGMSSSRVNLFDIPINEESEKSVPVIIFPSLHGSAIRFLCSVEYIVLPVSLKTYFKRVTEGTFTREEMMAYEWIRYASFNSFPRSIDMSTTRLANAGFYSTGQGTQARCFCCKVTHDQWSRGDDPYEVHRRISPNCPFLRGEAHCPQNIPIYQQDEEITSRVNDNSRHPMQAQRTPTTEIINPASAQAISALGTDYDVENGQESLKRTEPSSQSSPGIEQKESSHRNHLTIQQNKDGRQYSDNNQSMQNGTALPVYIDDNRKTQSSRPENQGVPVSARERAPLSIAQQPTDDAYNTDYRNPGNFYLPSRNAKEGNAPDNQSTNRSGGHLTTTEGPKHSNYQMLEERIQSFNGWPVHLDQTPQLMAEAGFFYVGIQDYVRCFQCGGGLKNFERGDNPWVEHTRWYPQCAYVLAKMGQRFVDAVAKKQTELLAAQQSGQNVIDTSPSKSASVNQSDSSGSRAAQDSVNPYIVSPGKQASSNQNTNQIINATKGHSTQSRPVYRNVDARLSGPVSLAYPASGNTHGHSNGKSKEHYSQREALNVPEASSMPPFDPQSLIEEYSRLRNTSRCKVCQQRDAVIAFLPCGHLATCETCAPTQTACCVCQKKILASIKTYK</sequence>
<dbReference type="InterPro" id="IPR050784">
    <property type="entry name" value="IAP"/>
</dbReference>
<name>A0ABD3VQL3_SINWO</name>
<dbReference type="CDD" id="cd00022">
    <property type="entry name" value="BIR"/>
    <property type="match status" value="2"/>
</dbReference>
<keyword evidence="3" id="KW-0862">Zinc</keyword>
<dbReference type="PANTHER" id="PTHR10044">
    <property type="entry name" value="INHIBITOR OF APOPTOSIS"/>
    <property type="match status" value="1"/>
</dbReference>
<feature type="region of interest" description="Disordered" evidence="4">
    <location>
        <begin position="887"/>
        <end position="933"/>
    </location>
</feature>
<evidence type="ECO:0000256" key="2">
    <source>
        <dbReference type="ARBA" id="ARBA00022771"/>
    </source>
</evidence>
<feature type="region of interest" description="Disordered" evidence="4">
    <location>
        <begin position="964"/>
        <end position="987"/>
    </location>
</feature>
<dbReference type="FunFam" id="1.10.1170.10:FF:000002">
    <property type="entry name" value="Baculoviral IAP repeat containing 7"/>
    <property type="match status" value="1"/>
</dbReference>
<evidence type="ECO:0000313" key="5">
    <source>
        <dbReference type="EMBL" id="KAL3863441.1"/>
    </source>
</evidence>
<dbReference type="Pfam" id="PF13920">
    <property type="entry name" value="zf-C3HC4_3"/>
    <property type="match status" value="1"/>
</dbReference>
<accession>A0ABD3VQL3</accession>
<dbReference type="Gene3D" id="3.30.40.10">
    <property type="entry name" value="Zinc/RING finger domain, C3HC4 (zinc finger)"/>
    <property type="match status" value="1"/>
</dbReference>
<dbReference type="GO" id="GO:0008270">
    <property type="term" value="F:zinc ion binding"/>
    <property type="evidence" value="ECO:0007669"/>
    <property type="project" value="UniProtKB-KW"/>
</dbReference>
<evidence type="ECO:0000256" key="4">
    <source>
        <dbReference type="SAM" id="MobiDB-lite"/>
    </source>
</evidence>
<dbReference type="PANTHER" id="PTHR10044:SF139">
    <property type="entry name" value="DEATH-ASSOCIATED INHIBITOR OF APOPTOSIS 2"/>
    <property type="match status" value="1"/>
</dbReference>
<organism evidence="5 6">
    <name type="scientific">Sinanodonta woodiana</name>
    <name type="common">Chinese pond mussel</name>
    <name type="synonym">Anodonta woodiana</name>
    <dbReference type="NCBI Taxonomy" id="1069815"/>
    <lineage>
        <taxon>Eukaryota</taxon>
        <taxon>Metazoa</taxon>
        <taxon>Spiralia</taxon>
        <taxon>Lophotrochozoa</taxon>
        <taxon>Mollusca</taxon>
        <taxon>Bivalvia</taxon>
        <taxon>Autobranchia</taxon>
        <taxon>Heteroconchia</taxon>
        <taxon>Palaeoheterodonta</taxon>
        <taxon>Unionida</taxon>
        <taxon>Unionoidea</taxon>
        <taxon>Unionidae</taxon>
        <taxon>Unioninae</taxon>
        <taxon>Sinanodonta</taxon>
    </lineage>
</organism>
<dbReference type="EMBL" id="JBJQND010000010">
    <property type="protein sequence ID" value="KAL3863441.1"/>
    <property type="molecule type" value="Genomic_DNA"/>
</dbReference>
<dbReference type="SMART" id="SM00238">
    <property type="entry name" value="BIR"/>
    <property type="match status" value="2"/>
</dbReference>
<dbReference type="PROSITE" id="PS50143">
    <property type="entry name" value="BIR_REPEAT_2"/>
    <property type="match status" value="2"/>
</dbReference>
<comment type="caution">
    <text evidence="5">The sequence shown here is derived from an EMBL/GenBank/DDBJ whole genome shotgun (WGS) entry which is preliminary data.</text>
</comment>
<protein>
    <submittedName>
        <fullName evidence="5">Uncharacterized protein</fullName>
    </submittedName>
</protein>
<evidence type="ECO:0000256" key="1">
    <source>
        <dbReference type="ARBA" id="ARBA00022723"/>
    </source>
</evidence>
<dbReference type="Proteomes" id="UP001634394">
    <property type="component" value="Unassembled WGS sequence"/>
</dbReference>
<keyword evidence="6" id="KW-1185">Reference proteome</keyword>
<keyword evidence="2" id="KW-0863">Zinc-finger</keyword>
<reference evidence="5 6" key="1">
    <citation type="submission" date="2024-11" db="EMBL/GenBank/DDBJ databases">
        <title>Chromosome-level genome assembly of the freshwater bivalve Anodonta woodiana.</title>
        <authorList>
            <person name="Chen X."/>
        </authorList>
    </citation>
    <scope>NUCLEOTIDE SEQUENCE [LARGE SCALE GENOMIC DNA]</scope>
    <source>
        <strain evidence="5">MN2024</strain>
        <tissue evidence="5">Gills</tissue>
    </source>
</reference>